<dbReference type="PROSITE" id="PS51762">
    <property type="entry name" value="GH16_2"/>
    <property type="match status" value="1"/>
</dbReference>
<proteinExistence type="predicted"/>
<dbReference type="InterPro" id="IPR050546">
    <property type="entry name" value="Glycosyl_Hydrlase_16"/>
</dbReference>
<dbReference type="CDD" id="cd08023">
    <property type="entry name" value="GH16_laminarinase_like"/>
    <property type="match status" value="1"/>
</dbReference>
<dbReference type="GO" id="GO:0004553">
    <property type="term" value="F:hydrolase activity, hydrolyzing O-glycosyl compounds"/>
    <property type="evidence" value="ECO:0007669"/>
    <property type="project" value="InterPro"/>
</dbReference>
<reference evidence="3 4" key="1">
    <citation type="journal article" date="2016" name="Nat. Commun.">
        <title>Ectomycorrhizal ecology is imprinted in the genome of the dominant symbiotic fungus Cenococcum geophilum.</title>
        <authorList>
            <consortium name="DOE Joint Genome Institute"/>
            <person name="Peter M."/>
            <person name="Kohler A."/>
            <person name="Ohm R.A."/>
            <person name="Kuo A."/>
            <person name="Krutzmann J."/>
            <person name="Morin E."/>
            <person name="Arend M."/>
            <person name="Barry K.W."/>
            <person name="Binder M."/>
            <person name="Choi C."/>
            <person name="Clum A."/>
            <person name="Copeland A."/>
            <person name="Grisel N."/>
            <person name="Haridas S."/>
            <person name="Kipfer T."/>
            <person name="LaButti K."/>
            <person name="Lindquist E."/>
            <person name="Lipzen A."/>
            <person name="Maire R."/>
            <person name="Meier B."/>
            <person name="Mihaltcheva S."/>
            <person name="Molinier V."/>
            <person name="Murat C."/>
            <person name="Poggeler S."/>
            <person name="Quandt C.A."/>
            <person name="Sperisen C."/>
            <person name="Tritt A."/>
            <person name="Tisserant E."/>
            <person name="Crous P.W."/>
            <person name="Henrissat B."/>
            <person name="Nehls U."/>
            <person name="Egli S."/>
            <person name="Spatafora J.W."/>
            <person name="Grigoriev I.V."/>
            <person name="Martin F.M."/>
        </authorList>
    </citation>
    <scope>NUCLEOTIDE SEQUENCE [LARGE SCALE GENOMIC DNA]</scope>
    <source>
        <strain evidence="3 4">CBS 207.34</strain>
    </source>
</reference>
<dbReference type="PANTHER" id="PTHR10963:SF53">
    <property type="entry name" value="GH16 DOMAIN-CONTAINING PROTEIN"/>
    <property type="match status" value="1"/>
</dbReference>
<dbReference type="OrthoDB" id="192832at2759"/>
<dbReference type="PANTHER" id="PTHR10963">
    <property type="entry name" value="GLYCOSYL HYDROLASE-RELATED"/>
    <property type="match status" value="1"/>
</dbReference>
<dbReference type="GO" id="GO:0005975">
    <property type="term" value="P:carbohydrate metabolic process"/>
    <property type="evidence" value="ECO:0007669"/>
    <property type="project" value="InterPro"/>
</dbReference>
<accession>A0A8E2ES53</accession>
<dbReference type="InterPro" id="IPR013320">
    <property type="entry name" value="ConA-like_dom_sf"/>
</dbReference>
<dbReference type="AlphaFoldDB" id="A0A8E2ES53"/>
<feature type="region of interest" description="Disordered" evidence="1">
    <location>
        <begin position="21"/>
        <end position="48"/>
    </location>
</feature>
<evidence type="ECO:0000313" key="3">
    <source>
        <dbReference type="EMBL" id="OCL03358.1"/>
    </source>
</evidence>
<dbReference type="Pfam" id="PF26113">
    <property type="entry name" value="GH16_XgeA"/>
    <property type="match status" value="1"/>
</dbReference>
<sequence>MAFKHSFDGFIERGKAKLKDFSASASAPPVPASSKPPPIPQSSKPLPTASTSSAAISYWQPVFDPSVPVTTNFKQELGAHGWGNNESQNYTSDPRNCFHTADGELVIRAIANCSSPQDKYTSARLVSHQKLSRQRGCLVTVLQPPCASGIWPAFWLLPAEPFSWPTDGEVDIFESWNGDCINRSCLHWGHYNGEDWNKHRTRDTSLPNMPHQPHVYAFAWNQPENGIGGRMMWYIDGAPVMRADIPPGMRRMEDWRIIMNVAMGGNVCGGTLPRDGFYDLVVSEIKMCDAPVGGWDGFDRDWVRTQEGKPM</sequence>
<evidence type="ECO:0000259" key="2">
    <source>
        <dbReference type="PROSITE" id="PS51762"/>
    </source>
</evidence>
<evidence type="ECO:0000313" key="4">
    <source>
        <dbReference type="Proteomes" id="UP000250140"/>
    </source>
</evidence>
<feature type="domain" description="GH16" evidence="2">
    <location>
        <begin position="32"/>
        <end position="311"/>
    </location>
</feature>
<protein>
    <submittedName>
        <fullName evidence="3">Glycoside hydrolase family 16 protein</fullName>
    </submittedName>
</protein>
<dbReference type="Proteomes" id="UP000250140">
    <property type="component" value="Unassembled WGS sequence"/>
</dbReference>
<feature type="compositionally biased region" description="Pro residues" evidence="1">
    <location>
        <begin position="28"/>
        <end position="40"/>
    </location>
</feature>
<dbReference type="EMBL" id="KV750756">
    <property type="protein sequence ID" value="OCL03358.1"/>
    <property type="molecule type" value="Genomic_DNA"/>
</dbReference>
<dbReference type="Gene3D" id="2.60.120.200">
    <property type="match status" value="1"/>
</dbReference>
<gene>
    <name evidence="3" type="ORF">AOQ84DRAFT_392321</name>
</gene>
<organism evidence="3 4">
    <name type="scientific">Glonium stellatum</name>
    <dbReference type="NCBI Taxonomy" id="574774"/>
    <lineage>
        <taxon>Eukaryota</taxon>
        <taxon>Fungi</taxon>
        <taxon>Dikarya</taxon>
        <taxon>Ascomycota</taxon>
        <taxon>Pezizomycotina</taxon>
        <taxon>Dothideomycetes</taxon>
        <taxon>Pleosporomycetidae</taxon>
        <taxon>Gloniales</taxon>
        <taxon>Gloniaceae</taxon>
        <taxon>Glonium</taxon>
    </lineage>
</organism>
<name>A0A8E2ES53_9PEZI</name>
<keyword evidence="4" id="KW-1185">Reference proteome</keyword>
<dbReference type="SUPFAM" id="SSF49899">
    <property type="entry name" value="Concanavalin A-like lectins/glucanases"/>
    <property type="match status" value="1"/>
</dbReference>
<evidence type="ECO:0000256" key="1">
    <source>
        <dbReference type="SAM" id="MobiDB-lite"/>
    </source>
</evidence>
<dbReference type="InterPro" id="IPR000757">
    <property type="entry name" value="Beta-glucanase-like"/>
</dbReference>
<keyword evidence="3" id="KW-0378">Hydrolase</keyword>